<dbReference type="PANTHER" id="PTHR47597:SF1">
    <property type="entry name" value="IS A MEMBER OF THE PF|00364 BIOTIN-REQUIRING ENZYMES FAMILY-RELATED"/>
    <property type="match status" value="1"/>
</dbReference>
<comment type="caution">
    <text evidence="2">The sequence shown here is derived from an EMBL/GenBank/DDBJ whole genome shotgun (WGS) entry which is preliminary data.</text>
</comment>
<dbReference type="EMBL" id="JAINDJ010000002">
    <property type="protein sequence ID" value="KAG9459689.1"/>
    <property type="molecule type" value="Genomic_DNA"/>
</dbReference>
<dbReference type="AlphaFoldDB" id="A0AAV7FF83"/>
<dbReference type="Pfam" id="PF00364">
    <property type="entry name" value="Biotin_lipoyl"/>
    <property type="match status" value="1"/>
</dbReference>
<name>A0AAV7FF83_ARIFI</name>
<dbReference type="InterPro" id="IPR011053">
    <property type="entry name" value="Single_hybrid_motif"/>
</dbReference>
<sequence>MAAYSLGGALNVEPFASCTDVTRTKYGRKEPWFKQTTVSFPSLMRPWRSKDSPLVKCAPLSTNNLKGSSEINSRASHAVPSLLEVESLLNDICNTNSISEFNLKFGGFHLYVLRKSDVKVNSPLPCSLPTTTNTAPDITDINGSVATTSLAISKTKPSVDHIQRLIDTATDEGLVILQSPKVGFFQTSKTIKGKRAPPSCEENQMVKEGQVLCYVEQLGGEIPIESDVSGEIVKILRKDGEPIGYGDALIAILPSFPGIKKLQ</sequence>
<dbReference type="Gene3D" id="2.40.50.100">
    <property type="match status" value="1"/>
</dbReference>
<evidence type="ECO:0000313" key="2">
    <source>
        <dbReference type="EMBL" id="KAG9459689.1"/>
    </source>
</evidence>
<keyword evidence="3" id="KW-1185">Reference proteome</keyword>
<protein>
    <recommendedName>
        <fullName evidence="1">Lipoyl-binding domain-containing protein</fullName>
    </recommendedName>
</protein>
<dbReference type="InterPro" id="IPR000089">
    <property type="entry name" value="Biotin_lipoyl"/>
</dbReference>
<proteinExistence type="predicted"/>
<evidence type="ECO:0000313" key="3">
    <source>
        <dbReference type="Proteomes" id="UP000825729"/>
    </source>
</evidence>
<reference evidence="2 3" key="1">
    <citation type="submission" date="2021-07" db="EMBL/GenBank/DDBJ databases">
        <title>The Aristolochia fimbriata genome: insights into angiosperm evolution, floral development and chemical biosynthesis.</title>
        <authorList>
            <person name="Jiao Y."/>
        </authorList>
    </citation>
    <scope>NUCLEOTIDE SEQUENCE [LARGE SCALE GENOMIC DNA]</scope>
    <source>
        <strain evidence="2">IBCAS-2021</strain>
        <tissue evidence="2">Leaf</tissue>
    </source>
</reference>
<dbReference type="CDD" id="cd06850">
    <property type="entry name" value="biotinyl_domain"/>
    <property type="match status" value="1"/>
</dbReference>
<dbReference type="PANTHER" id="PTHR47597">
    <property type="entry name" value="IS A MEMBER OF THE PF|00364 BIOTIN-REQUIRING ENZYMES FAMILY-RELATED"/>
    <property type="match status" value="1"/>
</dbReference>
<dbReference type="Proteomes" id="UP000825729">
    <property type="component" value="Unassembled WGS sequence"/>
</dbReference>
<feature type="domain" description="Lipoyl-binding" evidence="1">
    <location>
        <begin position="195"/>
        <end position="252"/>
    </location>
</feature>
<dbReference type="InterPro" id="IPR053217">
    <property type="entry name" value="ACC_Biotin_Carrier"/>
</dbReference>
<dbReference type="SUPFAM" id="SSF51230">
    <property type="entry name" value="Single hybrid motif"/>
    <property type="match status" value="1"/>
</dbReference>
<accession>A0AAV7FF83</accession>
<evidence type="ECO:0000259" key="1">
    <source>
        <dbReference type="Pfam" id="PF00364"/>
    </source>
</evidence>
<gene>
    <name evidence="2" type="ORF">H6P81_004197</name>
</gene>
<organism evidence="2 3">
    <name type="scientific">Aristolochia fimbriata</name>
    <name type="common">White veined hardy Dutchman's pipe vine</name>
    <dbReference type="NCBI Taxonomy" id="158543"/>
    <lineage>
        <taxon>Eukaryota</taxon>
        <taxon>Viridiplantae</taxon>
        <taxon>Streptophyta</taxon>
        <taxon>Embryophyta</taxon>
        <taxon>Tracheophyta</taxon>
        <taxon>Spermatophyta</taxon>
        <taxon>Magnoliopsida</taxon>
        <taxon>Magnoliidae</taxon>
        <taxon>Piperales</taxon>
        <taxon>Aristolochiaceae</taxon>
        <taxon>Aristolochia</taxon>
    </lineage>
</organism>
<dbReference type="FunFam" id="2.40.50.100:FF:000059">
    <property type="entry name" value="Biotin/lipoyl attachment domain-containing protein"/>
    <property type="match status" value="1"/>
</dbReference>